<proteinExistence type="inferred from homology"/>
<evidence type="ECO:0000256" key="10">
    <source>
        <dbReference type="RuleBase" id="RU003983"/>
    </source>
</evidence>
<keyword evidence="14" id="KW-1185">Reference proteome</keyword>
<evidence type="ECO:0000256" key="9">
    <source>
        <dbReference type="ARBA" id="ARBA00042978"/>
    </source>
</evidence>
<comment type="similarity">
    <text evidence="7 10">Belongs to the peptidase M48 family.</text>
</comment>
<evidence type="ECO:0000256" key="2">
    <source>
        <dbReference type="ARBA" id="ARBA00022670"/>
    </source>
</evidence>
<dbReference type="CDD" id="cd07331">
    <property type="entry name" value="M48C_Oma1_like"/>
    <property type="match status" value="1"/>
</dbReference>
<dbReference type="InterPro" id="IPR001915">
    <property type="entry name" value="Peptidase_M48"/>
</dbReference>
<evidence type="ECO:0000256" key="11">
    <source>
        <dbReference type="SAM" id="Phobius"/>
    </source>
</evidence>
<comment type="subunit">
    <text evidence="1">Homooligomer.</text>
</comment>
<dbReference type="GO" id="GO:0004222">
    <property type="term" value="F:metalloendopeptidase activity"/>
    <property type="evidence" value="ECO:0007669"/>
    <property type="project" value="InterPro"/>
</dbReference>
<dbReference type="PANTHER" id="PTHR22726">
    <property type="entry name" value="METALLOENDOPEPTIDASE OMA1"/>
    <property type="match status" value="1"/>
</dbReference>
<evidence type="ECO:0000256" key="4">
    <source>
        <dbReference type="ARBA" id="ARBA00022801"/>
    </source>
</evidence>
<evidence type="ECO:0000313" key="13">
    <source>
        <dbReference type="Ensembl" id="ENSOMEP00000006861.1"/>
    </source>
</evidence>
<dbReference type="Pfam" id="PF01435">
    <property type="entry name" value="Peptidase_M48"/>
    <property type="match status" value="1"/>
</dbReference>
<comment type="cofactor">
    <cofactor evidence="10">
        <name>Zn(2+)</name>
        <dbReference type="ChEBI" id="CHEBI:29105"/>
    </cofactor>
    <text evidence="10">Binds 1 zinc ion per subunit.</text>
</comment>
<dbReference type="Gene3D" id="3.30.2010.10">
    <property type="entry name" value="Metalloproteases ('zincins'), catalytic domain"/>
    <property type="match status" value="1"/>
</dbReference>
<protein>
    <recommendedName>
        <fullName evidence="8">Metalloendopeptidase OMA1, mitochondrial</fullName>
    </recommendedName>
    <alternativeName>
        <fullName evidence="9">Overlapping with the m-AAA protease 1 homolog</fullName>
    </alternativeName>
</protein>
<dbReference type="InterPro" id="IPR051156">
    <property type="entry name" value="Mito/Outer_Membr_Metalloprot"/>
</dbReference>
<feature type="transmembrane region" description="Helical" evidence="11">
    <location>
        <begin position="119"/>
        <end position="140"/>
    </location>
</feature>
<evidence type="ECO:0000256" key="1">
    <source>
        <dbReference type="ARBA" id="ARBA00011182"/>
    </source>
</evidence>
<dbReference type="PANTHER" id="PTHR22726:SF1">
    <property type="entry name" value="METALLOENDOPEPTIDASE OMA1, MITOCHONDRIAL"/>
    <property type="match status" value="1"/>
</dbReference>
<reference evidence="13" key="2">
    <citation type="submission" date="2025-09" db="UniProtKB">
        <authorList>
            <consortium name="Ensembl"/>
        </authorList>
    </citation>
    <scope>IDENTIFICATION</scope>
</reference>
<organism evidence="13 14">
    <name type="scientific">Oryzias melastigma</name>
    <name type="common">Marine medaka</name>
    <dbReference type="NCBI Taxonomy" id="30732"/>
    <lineage>
        <taxon>Eukaryota</taxon>
        <taxon>Metazoa</taxon>
        <taxon>Chordata</taxon>
        <taxon>Craniata</taxon>
        <taxon>Vertebrata</taxon>
        <taxon>Euteleostomi</taxon>
        <taxon>Actinopterygii</taxon>
        <taxon>Neopterygii</taxon>
        <taxon>Teleostei</taxon>
        <taxon>Neoteleostei</taxon>
        <taxon>Acanthomorphata</taxon>
        <taxon>Ovalentaria</taxon>
        <taxon>Atherinomorphae</taxon>
        <taxon>Beloniformes</taxon>
        <taxon>Adrianichthyidae</taxon>
        <taxon>Oryziinae</taxon>
        <taxon>Oryzias</taxon>
    </lineage>
</organism>
<dbReference type="GeneTree" id="ENSGT00390000007027"/>
<reference evidence="13" key="1">
    <citation type="submission" date="2025-08" db="UniProtKB">
        <authorList>
            <consortium name="Ensembl"/>
        </authorList>
    </citation>
    <scope>IDENTIFICATION</scope>
</reference>
<evidence type="ECO:0000313" key="14">
    <source>
        <dbReference type="Proteomes" id="UP000261560"/>
    </source>
</evidence>
<keyword evidence="11" id="KW-1133">Transmembrane helix</keyword>
<evidence type="ECO:0000256" key="6">
    <source>
        <dbReference type="ARBA" id="ARBA00023049"/>
    </source>
</evidence>
<evidence type="ECO:0000256" key="8">
    <source>
        <dbReference type="ARBA" id="ARBA00040360"/>
    </source>
</evidence>
<dbReference type="GO" id="GO:0005743">
    <property type="term" value="C:mitochondrial inner membrane"/>
    <property type="evidence" value="ECO:0007669"/>
    <property type="project" value="TreeGrafter"/>
</dbReference>
<dbReference type="Ensembl" id="ENSOMET00000005110.1">
    <property type="protein sequence ID" value="ENSOMEP00000006861.1"/>
    <property type="gene ID" value="ENSOMEG00000007913.1"/>
</dbReference>
<name>A0A3B3BMR3_ORYME</name>
<keyword evidence="11" id="KW-0472">Membrane</keyword>
<dbReference type="GO" id="GO:0046872">
    <property type="term" value="F:metal ion binding"/>
    <property type="evidence" value="ECO:0007669"/>
    <property type="project" value="UniProtKB-KW"/>
</dbReference>
<accession>A0A3B3BMR3</accession>
<keyword evidence="3" id="KW-0479">Metal-binding</keyword>
<dbReference type="STRING" id="30732.ENSOMEP00000006861"/>
<dbReference type="PaxDb" id="30732-ENSOMEP00000006861"/>
<keyword evidence="11" id="KW-0812">Transmembrane</keyword>
<dbReference type="AlphaFoldDB" id="A0A3B3BMR3"/>
<evidence type="ECO:0000256" key="3">
    <source>
        <dbReference type="ARBA" id="ARBA00022723"/>
    </source>
</evidence>
<feature type="domain" description="Peptidase M48" evidence="12">
    <location>
        <begin position="189"/>
        <end position="377"/>
    </location>
</feature>
<keyword evidence="5 10" id="KW-0862">Zinc</keyword>
<keyword evidence="6 10" id="KW-0482">Metalloprotease</keyword>
<keyword evidence="4 10" id="KW-0378">Hydrolase</keyword>
<sequence length="382" mass="42900">MHSMLTCNARNFRLFALARNRRFCPQVPPPVLLRTASAAAGPPFFCRRSVPSPAPTAPPRRFHTSPRRSAAPAPLLWLLLKPLQKVAAMLLGRSLRKWWNALPENRRELMREWVLRRRWPLTGGVAVAVVLVALLLLTHLDETPLTGRVRLPLFSREAYLELAALTAEGYLEEFAEHLLPDSDPLHQMVDQLVQVLAERNKDIPKVSERPWSVHVVKNHQINAFVLPIGKVFVFTGMLDAVADADQLISVLGHEMAHVILDHSAEQASLSHIVDLLSLLLLTAIWAVCPTDTMALLGGWVKDKLAELMFHRPYSRKLEVEADQIGLQLAAKACADVRAGPVFWQQLEITDRLSGEPSLPEWLSTHPSHRNRTAQLDRLIPQV</sequence>
<dbReference type="GO" id="GO:0034982">
    <property type="term" value="P:mitochondrial protein processing"/>
    <property type="evidence" value="ECO:0007669"/>
    <property type="project" value="TreeGrafter"/>
</dbReference>
<dbReference type="GO" id="GO:0006515">
    <property type="term" value="P:protein quality control for misfolded or incompletely synthesized proteins"/>
    <property type="evidence" value="ECO:0007669"/>
    <property type="project" value="TreeGrafter"/>
</dbReference>
<evidence type="ECO:0000256" key="7">
    <source>
        <dbReference type="ARBA" id="ARBA00038233"/>
    </source>
</evidence>
<dbReference type="Proteomes" id="UP000261560">
    <property type="component" value="Unplaced"/>
</dbReference>
<evidence type="ECO:0000256" key="5">
    <source>
        <dbReference type="ARBA" id="ARBA00022833"/>
    </source>
</evidence>
<keyword evidence="2 10" id="KW-0645">Protease</keyword>
<evidence type="ECO:0000259" key="12">
    <source>
        <dbReference type="Pfam" id="PF01435"/>
    </source>
</evidence>